<dbReference type="Proteomes" id="UP000248349">
    <property type="component" value="Unassembled WGS sequence"/>
</dbReference>
<dbReference type="OrthoDB" id="10280289at2759"/>
<protein>
    <submittedName>
        <fullName evidence="1">Uncharacterized protein</fullName>
    </submittedName>
</protein>
<dbReference type="AlphaFoldDB" id="A0A318ZIJ0"/>
<dbReference type="GeneID" id="37080810"/>
<reference evidence="1 2" key="1">
    <citation type="submission" date="2016-12" db="EMBL/GenBank/DDBJ databases">
        <title>The genomes of Aspergillus section Nigri reveals drivers in fungal speciation.</title>
        <authorList>
            <consortium name="DOE Joint Genome Institute"/>
            <person name="Vesth T.C."/>
            <person name="Nybo J."/>
            <person name="Theobald S."/>
            <person name="Brandl J."/>
            <person name="Frisvad J.C."/>
            <person name="Nielsen K.F."/>
            <person name="Lyhne E.K."/>
            <person name="Kogle M.E."/>
            <person name="Kuo A."/>
            <person name="Riley R."/>
            <person name="Clum A."/>
            <person name="Nolan M."/>
            <person name="Lipzen A."/>
            <person name="Salamov A."/>
            <person name="Henrissat B."/>
            <person name="Wiebenga A."/>
            <person name="De Vries R.P."/>
            <person name="Grigoriev I.V."/>
            <person name="Mortensen U.H."/>
            <person name="Andersen M.R."/>
            <person name="Baker S.E."/>
        </authorList>
    </citation>
    <scope>NUCLEOTIDE SEQUENCE [LARGE SCALE GENOMIC DNA]</scope>
    <source>
        <strain evidence="1 2">JOP 1030-1</strain>
    </source>
</reference>
<dbReference type="RefSeq" id="XP_025432579.1">
    <property type="nucleotide sequence ID" value="XM_025579581.1"/>
</dbReference>
<evidence type="ECO:0000313" key="1">
    <source>
        <dbReference type="EMBL" id="PYH46597.1"/>
    </source>
</evidence>
<name>A0A318ZIJ0_9EURO</name>
<organism evidence="1 2">
    <name type="scientific">Aspergillus saccharolyticus JOP 1030-1</name>
    <dbReference type="NCBI Taxonomy" id="1450539"/>
    <lineage>
        <taxon>Eukaryota</taxon>
        <taxon>Fungi</taxon>
        <taxon>Dikarya</taxon>
        <taxon>Ascomycota</taxon>
        <taxon>Pezizomycotina</taxon>
        <taxon>Eurotiomycetes</taxon>
        <taxon>Eurotiomycetidae</taxon>
        <taxon>Eurotiales</taxon>
        <taxon>Aspergillaceae</taxon>
        <taxon>Aspergillus</taxon>
        <taxon>Aspergillus subgen. Circumdati</taxon>
    </lineage>
</organism>
<proteinExistence type="predicted"/>
<dbReference type="EMBL" id="KZ821227">
    <property type="protein sequence ID" value="PYH46597.1"/>
    <property type="molecule type" value="Genomic_DNA"/>
</dbReference>
<evidence type="ECO:0000313" key="2">
    <source>
        <dbReference type="Proteomes" id="UP000248349"/>
    </source>
</evidence>
<accession>A0A318ZIJ0</accession>
<sequence length="259" mass="30380">MLRYIIRHLKRLFTSHKNDRFSLICSSAMHEVMEVHSFTATSDEPYAYGPDALSQLLYIEKYQGIGWGLEDEPYLKFIGHYGQPPERKFTHWSRTFFNTWALPRSMLEQMVPEDEQMYMESHYGFNWSRVSVEARLISVPTCRAHWTMTLAGDGQSINISFEEQEFRYYDNSVYQNTDTMAVYETKDCSVKGLSANVWIPEHLKQHNTCPCVDWLFLNLWNFDRLGFLNLDNGSGNHLLTFLQEKQNEVVSSAESYFQS</sequence>
<gene>
    <name evidence="1" type="ORF">BP01DRAFT_422550</name>
</gene>
<keyword evidence="2" id="KW-1185">Reference proteome</keyword>